<protein>
    <submittedName>
        <fullName evidence="2">N-acyl-D-amino-acid deacylase</fullName>
        <ecNumber evidence="2">3.5.1.81</ecNumber>
    </submittedName>
</protein>
<dbReference type="SUPFAM" id="SSF51556">
    <property type="entry name" value="Metallo-dependent hydrolases"/>
    <property type="match status" value="1"/>
</dbReference>
<dbReference type="SUPFAM" id="SSF51338">
    <property type="entry name" value="Composite domain of metallo-dependent hydrolases"/>
    <property type="match status" value="2"/>
</dbReference>
<evidence type="ECO:0000259" key="1">
    <source>
        <dbReference type="Pfam" id="PF07969"/>
    </source>
</evidence>
<feature type="domain" description="Amidohydrolase 3" evidence="1">
    <location>
        <begin position="413"/>
        <end position="527"/>
    </location>
</feature>
<name>A0A160VH63_9ZZZZ</name>
<gene>
    <name evidence="2" type="ORF">MGWOODY_Mmi244</name>
</gene>
<dbReference type="AlphaFoldDB" id="A0A160VH63"/>
<sequence length="544" mass="59224">MKKITILLLLIVSIALFSCANQKTYDILLAKGIIFDGTGKPGKEGSIGILDGKMYLLPANTLAKSNQILDVSGLVIAPGFVDVHNHTDRALVNPESNLNEGFIRQGVTTIIGGPDGYLSPVGIQQLKDALAKHGAGTNIACYIGHNAIRGEVMKNDFKRDATEDELNQMRAMIRQGMKMGAVGLSTGLMYTPGSYGKKEEVITLAKEVEPYGGIYDSHVRNPVHDLIGSDREVIEIATAANIGGKIGHLKAVGLHNAGKIREVIGLVDSARAEGHNIVSDQYPYDGAATTRLARIFIIPKDIIPSETPNPDEEGFEEKFVITLKTLLKNRTSREKIKIVSENGENGGFAWLKATGYTSMRITHSQDFPELVGVYLSQLAEQMKKRPFDVISELLLEADNPVYITLGAIKEQDVQDLLVQPWNMIASDGAYALPGNQGGHPRSTGTFPRVLGHYVRELQILSLEEAIRKMTSMPADFIGLKTRGKIADGLPADIVVFDSATIIDKSTFVQPNLFSKGVIHVLVNGELVLFEEEITGKKPGKFLEK</sequence>
<dbReference type="InterPro" id="IPR050378">
    <property type="entry name" value="Metallo-dep_Hydrolases_sf"/>
</dbReference>
<dbReference type="Pfam" id="PF07969">
    <property type="entry name" value="Amidohydro_3"/>
    <property type="match status" value="1"/>
</dbReference>
<reference evidence="2" key="1">
    <citation type="submission" date="2015-10" db="EMBL/GenBank/DDBJ databases">
        <authorList>
            <person name="Gilbert D.G."/>
        </authorList>
    </citation>
    <scope>NUCLEOTIDE SEQUENCE</scope>
</reference>
<dbReference type="PROSITE" id="PS51257">
    <property type="entry name" value="PROKAR_LIPOPROTEIN"/>
    <property type="match status" value="1"/>
</dbReference>
<dbReference type="EC" id="3.5.1.81" evidence="2"/>
<evidence type="ECO:0000313" key="2">
    <source>
        <dbReference type="EMBL" id="CUV10126.1"/>
    </source>
</evidence>
<dbReference type="InterPro" id="IPR011059">
    <property type="entry name" value="Metal-dep_hydrolase_composite"/>
</dbReference>
<dbReference type="InterPro" id="IPR013108">
    <property type="entry name" value="Amidohydro_3"/>
</dbReference>
<keyword evidence="2" id="KW-0378">Hydrolase</keyword>
<dbReference type="GO" id="GO:0047420">
    <property type="term" value="F:N-acyl-D-amino-acid deacylase activity"/>
    <property type="evidence" value="ECO:0007669"/>
    <property type="project" value="UniProtKB-EC"/>
</dbReference>
<dbReference type="PANTHER" id="PTHR11647">
    <property type="entry name" value="HYDRANTOINASE/DIHYDROPYRIMIDINASE FAMILY MEMBER"/>
    <property type="match status" value="1"/>
</dbReference>
<proteinExistence type="predicted"/>
<dbReference type="InterPro" id="IPR032466">
    <property type="entry name" value="Metal_Hydrolase"/>
</dbReference>
<organism evidence="2">
    <name type="scientific">hydrothermal vent metagenome</name>
    <dbReference type="NCBI Taxonomy" id="652676"/>
    <lineage>
        <taxon>unclassified sequences</taxon>
        <taxon>metagenomes</taxon>
        <taxon>ecological metagenomes</taxon>
    </lineage>
</organism>
<dbReference type="EMBL" id="FAXC01000361">
    <property type="protein sequence ID" value="CUV10126.1"/>
    <property type="molecule type" value="Genomic_DNA"/>
</dbReference>
<dbReference type="Gene3D" id="3.20.20.140">
    <property type="entry name" value="Metal-dependent hydrolases"/>
    <property type="match status" value="2"/>
</dbReference>
<dbReference type="PANTHER" id="PTHR11647:SF1">
    <property type="entry name" value="COLLAPSIN RESPONSE MEDIATOR PROTEIN"/>
    <property type="match status" value="1"/>
</dbReference>
<accession>A0A160VH63</accession>